<organism evidence="14 15">
    <name type="scientific">Vanessa tameamea</name>
    <name type="common">Kamehameha butterfly</name>
    <dbReference type="NCBI Taxonomy" id="334116"/>
    <lineage>
        <taxon>Eukaryota</taxon>
        <taxon>Metazoa</taxon>
        <taxon>Ecdysozoa</taxon>
        <taxon>Arthropoda</taxon>
        <taxon>Hexapoda</taxon>
        <taxon>Insecta</taxon>
        <taxon>Pterygota</taxon>
        <taxon>Neoptera</taxon>
        <taxon>Endopterygota</taxon>
        <taxon>Lepidoptera</taxon>
        <taxon>Glossata</taxon>
        <taxon>Ditrysia</taxon>
        <taxon>Papilionoidea</taxon>
        <taxon>Nymphalidae</taxon>
        <taxon>Nymphalinae</taxon>
        <taxon>Vanessa</taxon>
    </lineage>
</organism>
<name>A0ABM4ASW0_VANTA</name>
<dbReference type="PRINTS" id="PR00386">
    <property type="entry name" value="P53SUPPRESSR"/>
</dbReference>
<proteinExistence type="inferred from homology"/>
<evidence type="ECO:0000256" key="2">
    <source>
        <dbReference type="ARBA" id="ARBA00004123"/>
    </source>
</evidence>
<gene>
    <name evidence="15" type="primary">LOC113395591</name>
</gene>
<dbReference type="InterPro" id="IPR012346">
    <property type="entry name" value="p53/RUNT-type_TF_DNA-bd_sf"/>
</dbReference>
<feature type="compositionally biased region" description="Pro residues" evidence="12">
    <location>
        <begin position="259"/>
        <end position="273"/>
    </location>
</feature>
<evidence type="ECO:0000256" key="4">
    <source>
        <dbReference type="ARBA" id="ARBA00022703"/>
    </source>
</evidence>
<dbReference type="Proteomes" id="UP001652626">
    <property type="component" value="Chromosome 21"/>
</dbReference>
<keyword evidence="4" id="KW-0053">Apoptosis</keyword>
<dbReference type="InterPro" id="IPR002117">
    <property type="entry name" value="p53_tumour_suppressor"/>
</dbReference>
<dbReference type="InterPro" id="IPR011615">
    <property type="entry name" value="p53_DNA-bd"/>
</dbReference>
<evidence type="ECO:0000256" key="8">
    <source>
        <dbReference type="ARBA" id="ARBA00023125"/>
    </source>
</evidence>
<dbReference type="RefSeq" id="XP_064074369.1">
    <property type="nucleotide sequence ID" value="XM_064218299.1"/>
</dbReference>
<keyword evidence="14" id="KW-1185">Reference proteome</keyword>
<comment type="similarity">
    <text evidence="3">Belongs to the p53 family.</text>
</comment>
<evidence type="ECO:0000256" key="9">
    <source>
        <dbReference type="ARBA" id="ARBA00023159"/>
    </source>
</evidence>
<keyword evidence="9" id="KW-0010">Activator</keyword>
<dbReference type="PANTHER" id="PTHR11447">
    <property type="entry name" value="CELLULAR TUMOR ANTIGEN P53"/>
    <property type="match status" value="1"/>
</dbReference>
<sequence>MMDDSIPSSIILDEIHNTLLFGDVVDISPVAYEQEAHQMESDPPWTSATLGVLQTPIGPPARTVFNGIHNFVVEIDGSNTQKQKYLYSHRLNRIYVNMECNFSVNFKWDTNEPMYVRATTVFSEPAQAQKRVERCIQHSHDSYNQPLRPEPHVVKNVLRSARAAGGAGVHYCGSAPRADSWYSVLVAFAAPAAHAFQFVCKNSCSTGINRRPIDVIFTLEDVSGAVLGRHVVGARVCSCPRRDMLADEKQAGGKRRAPAAPPAPAAPLAPLAPPAKRRLRERERADEDAVVTLPEMKIYGVRTATAGIKVMLEMMEHVKAIKSSVQQPVDELTRTINELKTIKENIKSIKKENEQ</sequence>
<comment type="subcellular location">
    <subcellularLocation>
        <location evidence="2">Nucleus</location>
    </subcellularLocation>
</comment>
<evidence type="ECO:0000256" key="3">
    <source>
        <dbReference type="ARBA" id="ARBA00006167"/>
    </source>
</evidence>
<keyword evidence="8" id="KW-0238">DNA-binding</keyword>
<dbReference type="InterPro" id="IPR008967">
    <property type="entry name" value="p53-like_TF_DNA-bd_sf"/>
</dbReference>
<evidence type="ECO:0000256" key="11">
    <source>
        <dbReference type="ARBA" id="ARBA00023242"/>
    </source>
</evidence>
<evidence type="ECO:0000256" key="1">
    <source>
        <dbReference type="ARBA" id="ARBA00001947"/>
    </source>
</evidence>
<feature type="region of interest" description="Disordered" evidence="12">
    <location>
        <begin position="248"/>
        <end position="285"/>
    </location>
</feature>
<evidence type="ECO:0000313" key="15">
    <source>
        <dbReference type="RefSeq" id="XP_064074369.1"/>
    </source>
</evidence>
<dbReference type="Pfam" id="PF00870">
    <property type="entry name" value="P53"/>
    <property type="match status" value="1"/>
</dbReference>
<evidence type="ECO:0000256" key="10">
    <source>
        <dbReference type="ARBA" id="ARBA00023163"/>
    </source>
</evidence>
<evidence type="ECO:0000256" key="6">
    <source>
        <dbReference type="ARBA" id="ARBA00022833"/>
    </source>
</evidence>
<comment type="cofactor">
    <cofactor evidence="1">
        <name>Zn(2+)</name>
        <dbReference type="ChEBI" id="CHEBI:29105"/>
    </cofactor>
</comment>
<keyword evidence="7" id="KW-0805">Transcription regulation</keyword>
<protein>
    <submittedName>
        <fullName evidence="15">Cellular tumor antigen p53 isoform X1</fullName>
    </submittedName>
</protein>
<reference evidence="15" key="1">
    <citation type="submission" date="2025-08" db="UniProtKB">
        <authorList>
            <consortium name="RefSeq"/>
        </authorList>
    </citation>
    <scope>IDENTIFICATION</scope>
    <source>
        <tissue evidence="15">Whole body</tissue>
    </source>
</reference>
<keyword evidence="11" id="KW-0539">Nucleus</keyword>
<dbReference type="Gene3D" id="2.60.40.720">
    <property type="match status" value="1"/>
</dbReference>
<evidence type="ECO:0000256" key="7">
    <source>
        <dbReference type="ARBA" id="ARBA00023015"/>
    </source>
</evidence>
<keyword evidence="6" id="KW-0862">Zinc</keyword>
<evidence type="ECO:0000256" key="5">
    <source>
        <dbReference type="ARBA" id="ARBA00022723"/>
    </source>
</evidence>
<dbReference type="PANTHER" id="PTHR11447:SF16">
    <property type="entry name" value="P53 PROTEIN LONG FORM VARIANT 1"/>
    <property type="match status" value="1"/>
</dbReference>
<keyword evidence="10" id="KW-0804">Transcription</keyword>
<evidence type="ECO:0000256" key="12">
    <source>
        <dbReference type="SAM" id="MobiDB-lite"/>
    </source>
</evidence>
<dbReference type="SUPFAM" id="SSF49417">
    <property type="entry name" value="p53-like transcription factors"/>
    <property type="match status" value="1"/>
</dbReference>
<keyword evidence="5" id="KW-0479">Metal-binding</keyword>
<evidence type="ECO:0000313" key="14">
    <source>
        <dbReference type="Proteomes" id="UP001652626"/>
    </source>
</evidence>
<dbReference type="GeneID" id="113395591"/>
<evidence type="ECO:0000259" key="13">
    <source>
        <dbReference type="Pfam" id="PF00870"/>
    </source>
</evidence>
<feature type="domain" description="p53 DNA-binding" evidence="13">
    <location>
        <begin position="65"/>
        <end position="250"/>
    </location>
</feature>
<accession>A0ABM4ASW0</accession>